<dbReference type="InterPro" id="IPR022567">
    <property type="entry name" value="DUF3459"/>
</dbReference>
<dbReference type="Proteomes" id="UP000617681">
    <property type="component" value="Chromosome"/>
</dbReference>
<comment type="similarity">
    <text evidence="3 14">Belongs to the glycosyl hydrolase 13 family.</text>
</comment>
<evidence type="ECO:0000313" key="18">
    <source>
        <dbReference type="EMBL" id="QQB45444.1"/>
    </source>
</evidence>
<evidence type="ECO:0000256" key="5">
    <source>
        <dbReference type="ARBA" id="ARBA00015938"/>
    </source>
</evidence>
<dbReference type="GeneID" id="92760408"/>
<dbReference type="NCBIfam" id="TIGR02402">
    <property type="entry name" value="trehalose_TreZ"/>
    <property type="match status" value="1"/>
</dbReference>
<evidence type="ECO:0000256" key="9">
    <source>
        <dbReference type="ARBA" id="ARBA00023295"/>
    </source>
</evidence>
<protein>
    <recommendedName>
        <fullName evidence="5 13">Malto-oligosyltrehalose trehalohydrolase</fullName>
        <shortName evidence="14">MTHase</shortName>
        <ecNumber evidence="4 13">3.2.1.141</ecNumber>
    </recommendedName>
    <alternativeName>
        <fullName evidence="11 14">4-alpha-D-((1-&gt;4)-alpha-D-glucano)trehalose trehalohydrolase</fullName>
    </alternativeName>
    <alternativeName>
        <fullName evidence="10 14">Maltooligosyl trehalose trehalohydrolase</fullName>
    </alternativeName>
</protein>
<dbReference type="OrthoDB" id="9800174at2"/>
<dbReference type="InterPro" id="IPR004193">
    <property type="entry name" value="Glyco_hydro_13_N"/>
</dbReference>
<evidence type="ECO:0000256" key="2">
    <source>
        <dbReference type="ARBA" id="ARBA00005199"/>
    </source>
</evidence>
<dbReference type="InterPro" id="IPR014756">
    <property type="entry name" value="Ig_E-set"/>
</dbReference>
<keyword evidence="6" id="KW-0963">Cytoplasm</keyword>
<dbReference type="RefSeq" id="WP_005395560.1">
    <property type="nucleotide sequence ID" value="NZ_CP066007.1"/>
</dbReference>
<dbReference type="InterPro" id="IPR006047">
    <property type="entry name" value="GH13_cat_dom"/>
</dbReference>
<dbReference type="GO" id="GO:0033942">
    <property type="term" value="F:4-alpha-D-(1-&gt;4)-alpha-D-glucanotrehalose trehalohydrolase activity"/>
    <property type="evidence" value="ECO:0007669"/>
    <property type="project" value="UniProtKB-EC"/>
</dbReference>
<evidence type="ECO:0000256" key="13">
    <source>
        <dbReference type="NCBIfam" id="TIGR02402"/>
    </source>
</evidence>
<dbReference type="SMART" id="SM00642">
    <property type="entry name" value="Aamy"/>
    <property type="match status" value="1"/>
</dbReference>
<feature type="active site" description="Proton donor" evidence="15">
    <location>
        <position position="290"/>
    </location>
</feature>
<evidence type="ECO:0000256" key="4">
    <source>
        <dbReference type="ARBA" id="ARBA00012268"/>
    </source>
</evidence>
<dbReference type="CDD" id="cd11325">
    <property type="entry name" value="AmyAc_GTHase"/>
    <property type="match status" value="1"/>
</dbReference>
<evidence type="ECO:0000313" key="19">
    <source>
        <dbReference type="EMBL" id="QRP69804.1"/>
    </source>
</evidence>
<dbReference type="Gene3D" id="3.20.20.80">
    <property type="entry name" value="Glycosidases"/>
    <property type="match status" value="1"/>
</dbReference>
<dbReference type="Proteomes" id="UP000596145">
    <property type="component" value="Chromosome"/>
</dbReference>
<keyword evidence="8" id="KW-0119">Carbohydrate metabolism</keyword>
<evidence type="ECO:0000256" key="7">
    <source>
        <dbReference type="ARBA" id="ARBA00022801"/>
    </source>
</evidence>
<dbReference type="PANTHER" id="PTHR43651">
    <property type="entry name" value="1,4-ALPHA-GLUCAN-BRANCHING ENZYME"/>
    <property type="match status" value="1"/>
</dbReference>
<dbReference type="EC" id="3.2.1.141" evidence="4 13"/>
<dbReference type="Gene3D" id="1.10.10.760">
    <property type="entry name" value="E-set domains of sugar-utilizing enzymes"/>
    <property type="match status" value="1"/>
</dbReference>
<dbReference type="SUPFAM" id="SSF51445">
    <property type="entry name" value="(Trans)glycosidases"/>
    <property type="match status" value="1"/>
</dbReference>
<keyword evidence="9 14" id="KW-0326">Glycosidase</keyword>
<dbReference type="CDD" id="cd02853">
    <property type="entry name" value="E_set_MTHase_like_N"/>
    <property type="match status" value="1"/>
</dbReference>
<evidence type="ECO:0000256" key="6">
    <source>
        <dbReference type="ARBA" id="ARBA00022490"/>
    </source>
</evidence>
<dbReference type="PANTHER" id="PTHR43651:SF11">
    <property type="entry name" value="MALTO-OLIGOSYLTREHALOSE TREHALOHYDROLASE"/>
    <property type="match status" value="1"/>
</dbReference>
<organism evidence="18 20">
    <name type="scientific">Corynebacterium glucuronolyticum</name>
    <dbReference type="NCBI Taxonomy" id="39791"/>
    <lineage>
        <taxon>Bacteria</taxon>
        <taxon>Bacillati</taxon>
        <taxon>Actinomycetota</taxon>
        <taxon>Actinomycetes</taxon>
        <taxon>Mycobacteriales</taxon>
        <taxon>Corynebacteriaceae</taxon>
        <taxon>Corynebacterium</taxon>
    </lineage>
</organism>
<evidence type="ECO:0000256" key="11">
    <source>
        <dbReference type="ARBA" id="ARBA00033284"/>
    </source>
</evidence>
<feature type="domain" description="Glycosyl hydrolase family 13 catalytic" evidence="17">
    <location>
        <begin position="83"/>
        <end position="461"/>
    </location>
</feature>
<name>A0A7T4EDM5_9CORY</name>
<accession>A0A7T4EDM5</accession>
<dbReference type="GO" id="GO:0005992">
    <property type="term" value="P:trehalose biosynthetic process"/>
    <property type="evidence" value="ECO:0007669"/>
    <property type="project" value="UniProtKB-UniRule"/>
</dbReference>
<comment type="pathway">
    <text evidence="2 14">Glycan biosynthesis; trehalose biosynthesis.</text>
</comment>
<dbReference type="InterPro" id="IPR013783">
    <property type="entry name" value="Ig-like_fold"/>
</dbReference>
<dbReference type="Pfam" id="PF11941">
    <property type="entry name" value="DUF3459"/>
    <property type="match status" value="1"/>
</dbReference>
<dbReference type="Gene3D" id="2.60.40.10">
    <property type="entry name" value="Immunoglobulins"/>
    <property type="match status" value="1"/>
</dbReference>
<dbReference type="InterPro" id="IPR012768">
    <property type="entry name" value="Trehalose_TreZ"/>
</dbReference>
<evidence type="ECO:0000313" key="20">
    <source>
        <dbReference type="Proteomes" id="UP000596145"/>
    </source>
</evidence>
<dbReference type="UniPathway" id="UPA00299"/>
<dbReference type="EMBL" id="CP069534">
    <property type="protein sequence ID" value="QRP69804.1"/>
    <property type="molecule type" value="Genomic_DNA"/>
</dbReference>
<keyword evidence="7 14" id="KW-0378">Hydrolase</keyword>
<evidence type="ECO:0000256" key="8">
    <source>
        <dbReference type="ARBA" id="ARBA00023277"/>
    </source>
</evidence>
<dbReference type="InterPro" id="IPR044901">
    <property type="entry name" value="Trehalose_TreZ_E-set_sf"/>
</dbReference>
<comment type="catalytic activity">
    <reaction evidence="12 14">
        <text>hydrolysis of (1-&gt;4)-alpha-D-glucosidic linkage in 4-alpha-D-[(1-&gt;4)-alpha-D-glucanosyl]n trehalose to yield trehalose and (1-&gt;4)-alpha-D-glucan.</text>
        <dbReference type="EC" id="3.2.1.141"/>
    </reaction>
</comment>
<dbReference type="Pfam" id="PF02922">
    <property type="entry name" value="CBM_48"/>
    <property type="match status" value="1"/>
</dbReference>
<evidence type="ECO:0000256" key="10">
    <source>
        <dbReference type="ARBA" id="ARBA00032057"/>
    </source>
</evidence>
<dbReference type="InterPro" id="IPR017853">
    <property type="entry name" value="GH"/>
</dbReference>
<evidence type="ECO:0000259" key="17">
    <source>
        <dbReference type="SMART" id="SM00642"/>
    </source>
</evidence>
<reference evidence="18 20" key="1">
    <citation type="submission" date="2020-12" db="EMBL/GenBank/DDBJ databases">
        <title>FDA dAtabase for Regulatory Grade micrObial Sequences (FDA-ARGOS): Supporting development and validation of Infectious Disease Dx tests.</title>
        <authorList>
            <person name="Sproer C."/>
            <person name="Gronow S."/>
            <person name="Severitt S."/>
            <person name="Schroder I."/>
            <person name="Tallon L."/>
            <person name="Sadzewicz L."/>
            <person name="Zhao X."/>
            <person name="Boylan J."/>
            <person name="Ott S."/>
            <person name="Bowen H."/>
            <person name="Vavikolanu K."/>
            <person name="Mehta A."/>
            <person name="Aluvathingal J."/>
            <person name="Nadendla S."/>
            <person name="Lowell S."/>
            <person name="Myers T."/>
            <person name="Yan Y."/>
            <person name="Sichtig H."/>
        </authorList>
    </citation>
    <scope>NUCLEOTIDE SEQUENCE [LARGE SCALE GENOMIC DNA]</scope>
    <source>
        <strain evidence="18 20">FDAARGOS_1053</strain>
        <strain evidence="19">FDAARGOS_1191</strain>
    </source>
</reference>
<gene>
    <name evidence="18" type="primary">treZ</name>
    <name evidence="18" type="ORF">I6I10_07885</name>
    <name evidence="19" type="ORF">I6J21_08280</name>
</gene>
<comment type="subcellular location">
    <subcellularLocation>
        <location evidence="1 15">Cytoplasm</location>
    </subcellularLocation>
</comment>
<feature type="active site" description="Nucleophile" evidence="15">
    <location>
        <position position="253"/>
    </location>
</feature>
<evidence type="ECO:0000256" key="12">
    <source>
        <dbReference type="ARBA" id="ARBA00034013"/>
    </source>
</evidence>
<evidence type="ECO:0000256" key="14">
    <source>
        <dbReference type="PIRNR" id="PIRNR006337"/>
    </source>
</evidence>
<dbReference type="EMBL" id="CP066007">
    <property type="protein sequence ID" value="QQB45444.1"/>
    <property type="molecule type" value="Genomic_DNA"/>
</dbReference>
<feature type="site" description="Transition state stabilizer" evidence="16">
    <location>
        <position position="389"/>
    </location>
</feature>
<dbReference type="SUPFAM" id="SSF81296">
    <property type="entry name" value="E set domains"/>
    <property type="match status" value="1"/>
</dbReference>
<evidence type="ECO:0000256" key="3">
    <source>
        <dbReference type="ARBA" id="ARBA00008061"/>
    </source>
</evidence>
<evidence type="ECO:0000256" key="1">
    <source>
        <dbReference type="ARBA" id="ARBA00004496"/>
    </source>
</evidence>
<evidence type="ECO:0000256" key="16">
    <source>
        <dbReference type="PIRSR" id="PIRSR006337-3"/>
    </source>
</evidence>
<proteinExistence type="inferred from homology"/>
<dbReference type="AlphaFoldDB" id="A0A7T4EDM5"/>
<evidence type="ECO:0000256" key="15">
    <source>
        <dbReference type="PIRSR" id="PIRSR006337-1"/>
    </source>
</evidence>
<dbReference type="PIRSF" id="PIRSF006337">
    <property type="entry name" value="Trehalose_TreZ"/>
    <property type="match status" value="1"/>
</dbReference>
<dbReference type="Pfam" id="PF00128">
    <property type="entry name" value="Alpha-amylase"/>
    <property type="match status" value="1"/>
</dbReference>
<sequence>MTNFSVWAPNASDVHLHLDGEDIPMHPRPCDHAAAADGWWCSDAEMAPGSRYGFRLQLGDTWTDPLPDPRTRRQPDGVTGLSQVYADDFEWGDDHWTGRILPGQSIYELHVGTFTPSGTFAGVEEKLDYLIELGVTTIELMPVQPFGGERNWGYDGVDWHCVQESYGGPDGLKHLVNAAHNKNIAVILDVVYNHFGPVGNYTGMFGPYMSTAATDWGDVVNYCDSGSDEVRAYVLEAARQWLTEFHIDGLRLDAVQTMVDTGAIHLLEELSILATEIEATTGIQKTLIAESDQNDPRLVAPRGASGLGGFGLDAQWEDDLHHALHVLTSGEEHTYYRDFASMDALAQTIAHVFYHHGNYSSFRGRKHGRTLDVDAVPAFRFLAYTTTHDQTGNRPAGDRPSQYLSAEKLVLKAAIVLCTPYTPMLFMGEEFGAQTPFPFFCSHCDDALDRLTREGRQRQFRYQGMNEETVAAMPDPADPETFQSAKLDWDFTEENARVLEAYKTLFRLRSSLRFTRPWLSELTVEHTDSWIGFGYADAFIVANLSDSEVTAPYTGTLVYSFTDPTIGEEGTLLPPWSFAILTDVHHTS</sequence>
<dbReference type="GO" id="GO:0005737">
    <property type="term" value="C:cytoplasm"/>
    <property type="evidence" value="ECO:0007669"/>
    <property type="project" value="UniProtKB-SubCell"/>
</dbReference>